<dbReference type="Proteomes" id="UP000631114">
    <property type="component" value="Unassembled WGS sequence"/>
</dbReference>
<proteinExistence type="predicted"/>
<dbReference type="EMBL" id="JADFTS010000008">
    <property type="protein sequence ID" value="KAF9592586.1"/>
    <property type="molecule type" value="Genomic_DNA"/>
</dbReference>
<dbReference type="PANTHER" id="PTHR48462:SF1">
    <property type="entry name" value="PROTEIN, PUTATIVE-RELATED"/>
    <property type="match status" value="1"/>
</dbReference>
<protein>
    <submittedName>
        <fullName evidence="1">Uncharacterized protein</fullName>
    </submittedName>
</protein>
<reference evidence="1 2" key="1">
    <citation type="submission" date="2020-10" db="EMBL/GenBank/DDBJ databases">
        <title>The Coptis chinensis genome and diversification of protoberbering-type alkaloids.</title>
        <authorList>
            <person name="Wang B."/>
            <person name="Shu S."/>
            <person name="Song C."/>
            <person name="Liu Y."/>
        </authorList>
    </citation>
    <scope>NUCLEOTIDE SEQUENCE [LARGE SCALE GENOMIC DNA]</scope>
    <source>
        <strain evidence="1">HL-2020</strain>
        <tissue evidence="1">Leaf</tissue>
    </source>
</reference>
<evidence type="ECO:0000313" key="1">
    <source>
        <dbReference type="EMBL" id="KAF9592586.1"/>
    </source>
</evidence>
<organism evidence="1 2">
    <name type="scientific">Coptis chinensis</name>
    <dbReference type="NCBI Taxonomy" id="261450"/>
    <lineage>
        <taxon>Eukaryota</taxon>
        <taxon>Viridiplantae</taxon>
        <taxon>Streptophyta</taxon>
        <taxon>Embryophyta</taxon>
        <taxon>Tracheophyta</taxon>
        <taxon>Spermatophyta</taxon>
        <taxon>Magnoliopsida</taxon>
        <taxon>Ranunculales</taxon>
        <taxon>Ranunculaceae</taxon>
        <taxon>Coptidoideae</taxon>
        <taxon>Coptis</taxon>
    </lineage>
</organism>
<evidence type="ECO:0000313" key="2">
    <source>
        <dbReference type="Proteomes" id="UP000631114"/>
    </source>
</evidence>
<dbReference type="OrthoDB" id="1715812at2759"/>
<accession>A0A835LMD1</accession>
<name>A0A835LMD1_9MAGN</name>
<gene>
    <name evidence="1" type="ORF">IFM89_016037</name>
</gene>
<sequence length="247" mass="27331">MVLQGIIVSDGPGFGDLQWRLATLPLRLSGLGIYCASDVSAFAFVASRFQTLELQNHILRSCGTVPMGEILSDATSALRLCLPDFDLDSLAVNATVPSKPQKVLAEAFYGKIVASLEREFEFSTRQKAVMGCLQSEHAKDFLLAISMEGLRQRLGNCDFEVGEAAKRAATGKMEKHEEACRANQHCFIPFSFDTFGFLEQQSVELLKRLQKVMDSNVMTAGFNEFVFRRIKLVIQKVLAAQLVARLS</sequence>
<comment type="caution">
    <text evidence="1">The sequence shown here is derived from an EMBL/GenBank/DDBJ whole genome shotgun (WGS) entry which is preliminary data.</text>
</comment>
<dbReference type="PANTHER" id="PTHR48462">
    <property type="entry name" value="PROTEIN, PUTATIVE-RELATED"/>
    <property type="match status" value="1"/>
</dbReference>
<keyword evidence="2" id="KW-1185">Reference proteome</keyword>
<dbReference type="AlphaFoldDB" id="A0A835LMD1"/>